<keyword evidence="4" id="KW-1185">Reference proteome</keyword>
<dbReference type="AlphaFoldDB" id="A0A834Y2G8"/>
<comment type="caution">
    <text evidence="3">The sequence shown here is derived from an EMBL/GenBank/DDBJ whole genome shotgun (WGS) entry which is preliminary data.</text>
</comment>
<sequence>MAEEINLPFRRLMKKYLKDNLSDLIVEKLDLYDNNIDEILLNDNDDDHEIDTNVKNSFEYFESSNDDDDDDDDVGDDDWNKSDIHFNKNIHERNFSTILDKISIDKPVHVRLAGFETLSKIEFINNCNNETFELLLKSLRDGISDDKKPIFEASLKIHSKYSDSSRSHDIYTNLITSLKNEYNIKKNYDNLPNLNTGVNFKIYLHEKLIRLLYLIIMYQREILKITRSTDRTIDEMIEQFIDILTWKNIINQNNKIMSILNLVSIIDPRGIWCKKLIHSMTTRKSLMLSISKIPNIIDIIFNTVKIGLKDCHQSQIAYSITDETIYVSGNCGNTSSVFISGETVETITFLHCLNIASQICIYYPNNKTSDITIDSSALLIPSTNDFAIDLINFLNSLAVSTEAKSIYNESFEALKLMLQQQYIQCDLKLFQASILPLINKPSKININNNLTASHTIDIIDFILDSKDGIIFFSTPYLPETNQSVILKNSTNNNIQIKEKKIIPACCFLQHASDLLRQPLVVMNVNHILRVLDVIGKLCQVLPNLELIAQTIEDYFYPSIDYFYSKIDKYAVIHENKTQNIDSAVKKMLMKISSWPLGIWLLSGHELIFEELVRASINPLRYSWKSNDIVSFVISSSFFDQAFKIIADLVPHTLSMFLNEVCCNIEDIQLFFDPWNSENVEKFIHVLSLVSLSTKCFMVFMLDNEKEESNSSDESIDHPQSFCQLIEYSLIDDSPYHYFSLLSLEVMIWNLDILVYLLHAYDLQSKLLDLQEASQLEVTKYIDKNKDDDNNEEYEEEQKIDIDETHVVYVVDECSSLRHKILCKSYYVRQKLDKPMKSIEKNMIFSSFPPPEMDDEWQRPRSITDHSELDDELSNIIPGLRDSSWIVQMKKAHENSPQPMKHTTLINLLEQMKQAISTVEWVDIFIWKDSSYTYYWLPEEDYGLDLAIRYFEDQCKNTGDQFVAKKHLKHVFETLHGFINYEKPDTYEAFDWFVSTIFVICNGQIDTCKEFVRNFVHYPSAMYMWRELGNAIDNLNNEKLITQFLLCQHIETVVNQELPNACYVLKSNYGLQWWIICNQLLGQCFWGILEWSEILHFFSICIMNPPDYIVYYCVSLLKYCEPLIMQDVIEKKSWPENLDLSGYHCHEHMNFIDRLEKKYQNNILPSLTGRKVNSLDKETDEFM</sequence>
<protein>
    <submittedName>
        <fullName evidence="3">Uncharacterized protein</fullName>
    </submittedName>
</protein>
<dbReference type="InterPro" id="IPR032735">
    <property type="entry name" value="BROMI_M"/>
</dbReference>
<gene>
    <name evidence="3" type="ORF">HCN44_005992</name>
</gene>
<dbReference type="OrthoDB" id="1668230at2759"/>
<evidence type="ECO:0000259" key="2">
    <source>
        <dbReference type="Pfam" id="PF23440"/>
    </source>
</evidence>
<name>A0A834Y2G8_APHGI</name>
<dbReference type="Pfam" id="PF23440">
    <property type="entry name" value="BROMI_C"/>
    <property type="match status" value="1"/>
</dbReference>
<organism evidence="3 4">
    <name type="scientific">Aphidius gifuensis</name>
    <name type="common">Parasitoid wasp</name>
    <dbReference type="NCBI Taxonomy" id="684658"/>
    <lineage>
        <taxon>Eukaryota</taxon>
        <taxon>Metazoa</taxon>
        <taxon>Ecdysozoa</taxon>
        <taxon>Arthropoda</taxon>
        <taxon>Hexapoda</taxon>
        <taxon>Insecta</taxon>
        <taxon>Pterygota</taxon>
        <taxon>Neoptera</taxon>
        <taxon>Endopterygota</taxon>
        <taxon>Hymenoptera</taxon>
        <taxon>Apocrita</taxon>
        <taxon>Ichneumonoidea</taxon>
        <taxon>Braconidae</taxon>
        <taxon>Aphidiinae</taxon>
        <taxon>Aphidius</taxon>
    </lineage>
</organism>
<evidence type="ECO:0000313" key="3">
    <source>
        <dbReference type="EMBL" id="KAF7997421.1"/>
    </source>
</evidence>
<evidence type="ECO:0000313" key="4">
    <source>
        <dbReference type="Proteomes" id="UP000639338"/>
    </source>
</evidence>
<feature type="domain" description="BROMI middle region" evidence="1">
    <location>
        <begin position="95"/>
        <end position="430"/>
    </location>
</feature>
<dbReference type="InterPro" id="IPR055392">
    <property type="entry name" value="BROMI_C"/>
</dbReference>
<proteinExistence type="predicted"/>
<reference evidence="3 4" key="1">
    <citation type="submission" date="2020-08" db="EMBL/GenBank/DDBJ databases">
        <title>Aphidius gifuensis genome sequencing and assembly.</title>
        <authorList>
            <person name="Du Z."/>
        </authorList>
    </citation>
    <scope>NUCLEOTIDE SEQUENCE [LARGE SCALE GENOMIC DNA]</scope>
    <source>
        <strain evidence="3">YNYX2018</strain>
        <tissue evidence="3">Adults</tissue>
    </source>
</reference>
<feature type="domain" description="BROMI C-terminal Rab TBC-like" evidence="2">
    <location>
        <begin position="809"/>
        <end position="1165"/>
    </location>
</feature>
<dbReference type="Pfam" id="PF14961">
    <property type="entry name" value="BROMI"/>
    <property type="match status" value="1"/>
</dbReference>
<dbReference type="EMBL" id="JACMRX010000001">
    <property type="protein sequence ID" value="KAF7997421.1"/>
    <property type="molecule type" value="Genomic_DNA"/>
</dbReference>
<accession>A0A834Y2G8</accession>
<evidence type="ECO:0000259" key="1">
    <source>
        <dbReference type="Pfam" id="PF14961"/>
    </source>
</evidence>
<dbReference type="Proteomes" id="UP000639338">
    <property type="component" value="Unassembled WGS sequence"/>
</dbReference>